<sequence>MDVIKKKHWWQSDALKWSVLGLLGLLVGYLVVLMYAQGEYLFAITTLILSSAGLYIFANRKAYAWRYVYPGMAGMGLFVLFPLVCTIAIAFTNYSSTNQLTFERAQEVLLDRSWQAGKTYNFGLYPAGDEWQLALSDGETGKNYLSDAFKFGGEQKLQLKETTAQPEGERANLRVITQNRQALSDITAILPDGNKVMMSSLRQFSGTQPLYTLDGDGTLTK</sequence>
<dbReference type="InterPro" id="IPR047103">
    <property type="entry name" value="MalF_P2_sf"/>
</dbReference>
<dbReference type="InterPro" id="IPR048464">
    <property type="entry name" value="MalF_N_TM"/>
</dbReference>
<dbReference type="Gene3D" id="1.20.58.370">
    <property type="entry name" value="MalF N-terminal region-like"/>
    <property type="match status" value="1"/>
</dbReference>
<feature type="transmembrane region" description="Helical" evidence="6">
    <location>
        <begin position="40"/>
        <end position="58"/>
    </location>
</feature>
<dbReference type="FunFam" id="2.40.430.10:FF:000001">
    <property type="entry name" value="Maltose ABC transporter permease MalF"/>
    <property type="match status" value="1"/>
</dbReference>
<name>A0A376LFK3_ECOLX</name>
<dbReference type="GO" id="GO:1990060">
    <property type="term" value="C:maltose transport complex"/>
    <property type="evidence" value="ECO:0007669"/>
    <property type="project" value="TreeGrafter"/>
</dbReference>
<comment type="caution">
    <text evidence="6">Lacks conserved residue(s) required for the propagation of feature annotation.</text>
</comment>
<accession>A0A376LFK3</accession>
<proteinExistence type="inferred from homology"/>
<dbReference type="EMBL" id="UGAB01000002">
    <property type="protein sequence ID" value="STF43042.1"/>
    <property type="molecule type" value="Genomic_DNA"/>
</dbReference>
<evidence type="ECO:0000256" key="3">
    <source>
        <dbReference type="ARBA" id="ARBA00022448"/>
    </source>
</evidence>
<keyword evidence="6" id="KW-0812">Transmembrane</keyword>
<evidence type="ECO:0000313" key="10">
    <source>
        <dbReference type="Proteomes" id="UP000254877"/>
    </source>
</evidence>
<evidence type="ECO:0000259" key="8">
    <source>
        <dbReference type="Pfam" id="PF20872"/>
    </source>
</evidence>
<keyword evidence="4" id="KW-1003">Cell membrane</keyword>
<evidence type="ECO:0000256" key="6">
    <source>
        <dbReference type="RuleBase" id="RU367050"/>
    </source>
</evidence>
<dbReference type="PANTHER" id="PTHR47314">
    <property type="entry name" value="MALTOSE/MALTODEXTRIN TRANSPORT SYSTEM PERMEASE PROTEIN MALF"/>
    <property type="match status" value="1"/>
</dbReference>
<comment type="subcellular location">
    <subcellularLocation>
        <location evidence="1 6">Cell inner membrane</location>
        <topology evidence="1 6">Multi-pass membrane protein</topology>
    </subcellularLocation>
</comment>
<keyword evidence="3" id="KW-0813">Transport</keyword>
<comment type="similarity">
    <text evidence="2 6">Belongs to the binding-protein-dependent transport system permease family. MalFG subfamily.</text>
</comment>
<reference evidence="9 10" key="1">
    <citation type="submission" date="2018-06" db="EMBL/GenBank/DDBJ databases">
        <authorList>
            <consortium name="Pathogen Informatics"/>
            <person name="Doyle S."/>
        </authorList>
    </citation>
    <scope>NUCLEOTIDE SEQUENCE [LARGE SCALE GENOMIC DNA]</scope>
    <source>
        <strain evidence="9 10">NCTC7928</strain>
    </source>
</reference>
<dbReference type="Gene3D" id="2.40.430.10">
    <property type="entry name" value="D-maltodextrin-binding protein, MBP"/>
    <property type="match status" value="1"/>
</dbReference>
<keyword evidence="5 6" id="KW-0997">Cell inner membrane</keyword>
<feature type="domain" description="Maltose transport system permease protein MalF P2" evidence="7">
    <location>
        <begin position="100"/>
        <end position="219"/>
    </location>
</feature>
<dbReference type="Pfam" id="PF14785">
    <property type="entry name" value="MalF_P2"/>
    <property type="match status" value="1"/>
</dbReference>
<dbReference type="InterPro" id="IPR035277">
    <property type="entry name" value="MalF_N"/>
</dbReference>
<keyword evidence="6" id="KW-0762">Sugar transport</keyword>
<keyword evidence="6" id="KW-0472">Membrane</keyword>
<keyword evidence="6" id="KW-1133">Transmembrane helix</keyword>
<dbReference type="SUPFAM" id="SSF160964">
    <property type="entry name" value="MalF N-terminal region-like"/>
    <property type="match status" value="1"/>
</dbReference>
<dbReference type="GO" id="GO:0042956">
    <property type="term" value="P:maltodextrin transmembrane transport"/>
    <property type="evidence" value="ECO:0007669"/>
    <property type="project" value="TreeGrafter"/>
</dbReference>
<comment type="function">
    <text evidence="6">Part of the ABC transporter complex MalEFGK involved in maltose/maltodextrin import. Probably responsible for the translocation of the substrate across the membrane.</text>
</comment>
<dbReference type="GO" id="GO:0015423">
    <property type="term" value="F:ABC-type maltose transporter activity"/>
    <property type="evidence" value="ECO:0007669"/>
    <property type="project" value="TreeGrafter"/>
</dbReference>
<dbReference type="PANTHER" id="PTHR47314:SF1">
    <property type="entry name" value="MALTOSE_MALTODEXTRIN TRANSPORT SYSTEM PERMEASE PROTEIN MALF"/>
    <property type="match status" value="1"/>
</dbReference>
<gene>
    <name evidence="9" type="primary">malF_2</name>
    <name evidence="9" type="ORF">NCTC7928_03726</name>
</gene>
<evidence type="ECO:0000256" key="4">
    <source>
        <dbReference type="ARBA" id="ARBA00022475"/>
    </source>
</evidence>
<feature type="transmembrane region" description="Helical" evidence="6">
    <location>
        <begin position="67"/>
        <end position="91"/>
    </location>
</feature>
<comment type="subunit">
    <text evidence="6">The complex is composed of two ATP-binding proteins (MalK), two transmembrane proteins (MalG and MalF) and a solute-binding protein (MalE).</text>
</comment>
<evidence type="ECO:0000259" key="7">
    <source>
        <dbReference type="Pfam" id="PF14785"/>
    </source>
</evidence>
<dbReference type="AlphaFoldDB" id="A0A376LFK3"/>
<feature type="transmembrane region" description="Helical" evidence="6">
    <location>
        <begin position="14"/>
        <end position="34"/>
    </location>
</feature>
<evidence type="ECO:0000256" key="1">
    <source>
        <dbReference type="ARBA" id="ARBA00004429"/>
    </source>
</evidence>
<dbReference type="InterPro" id="IPR029345">
    <property type="entry name" value="MalF_P2"/>
</dbReference>
<dbReference type="Proteomes" id="UP000254877">
    <property type="component" value="Unassembled WGS sequence"/>
</dbReference>
<feature type="domain" description="MalF N-terminal region transmembrane helices" evidence="8">
    <location>
        <begin position="14"/>
        <end position="61"/>
    </location>
</feature>
<evidence type="ECO:0000256" key="5">
    <source>
        <dbReference type="ARBA" id="ARBA00022519"/>
    </source>
</evidence>
<dbReference type="Pfam" id="PF20872">
    <property type="entry name" value="MalF_N_TM"/>
    <property type="match status" value="1"/>
</dbReference>
<organism evidence="9 10">
    <name type="scientific">Escherichia coli</name>
    <dbReference type="NCBI Taxonomy" id="562"/>
    <lineage>
        <taxon>Bacteria</taxon>
        <taxon>Pseudomonadati</taxon>
        <taxon>Pseudomonadota</taxon>
        <taxon>Gammaproteobacteria</taxon>
        <taxon>Enterobacterales</taxon>
        <taxon>Enterobacteriaceae</taxon>
        <taxon>Escherichia</taxon>
    </lineage>
</organism>
<dbReference type="FunFam" id="1.20.58.370:FF:000001">
    <property type="entry name" value="Maltose ABC transporter permease MalF"/>
    <property type="match status" value="1"/>
</dbReference>
<evidence type="ECO:0000256" key="2">
    <source>
        <dbReference type="ARBA" id="ARBA00009047"/>
    </source>
</evidence>
<evidence type="ECO:0000313" key="9">
    <source>
        <dbReference type="EMBL" id="STF43042.1"/>
    </source>
</evidence>
<protein>
    <recommendedName>
        <fullName evidence="6">Maltose/maltodextrin transport system permease protein</fullName>
    </recommendedName>
</protein>